<evidence type="ECO:0000313" key="3">
    <source>
        <dbReference type="Proteomes" id="UP000504635"/>
    </source>
</evidence>
<dbReference type="FunCoup" id="A0A6J2YNA0">
    <property type="interactions" value="2"/>
</dbReference>
<dbReference type="Pfam" id="PF05018">
    <property type="entry name" value="CFA20_dom"/>
    <property type="match status" value="1"/>
</dbReference>
<dbReference type="PANTHER" id="PTHR12458">
    <property type="entry name" value="ORF PROTEIN"/>
    <property type="match status" value="1"/>
</dbReference>
<accession>A0A6J2YNA0</accession>
<evidence type="ECO:0000259" key="2">
    <source>
        <dbReference type="Pfam" id="PF05018"/>
    </source>
</evidence>
<dbReference type="InParanoid" id="A0A6J2YNA0"/>
<reference evidence="4" key="1">
    <citation type="submission" date="2025-08" db="UniProtKB">
        <authorList>
            <consortium name="RefSeq"/>
        </authorList>
    </citation>
    <scope>IDENTIFICATION</scope>
    <source>
        <tissue evidence="4">Gonads</tissue>
    </source>
</reference>
<dbReference type="Proteomes" id="UP000504635">
    <property type="component" value="Unplaced"/>
</dbReference>
<dbReference type="GeneID" id="115888952"/>
<dbReference type="AlphaFoldDB" id="A0A6J2YNA0"/>
<dbReference type="RefSeq" id="XP_030764699.1">
    <property type="nucleotide sequence ID" value="XM_030908839.1"/>
</dbReference>
<evidence type="ECO:0000313" key="4">
    <source>
        <dbReference type="RefSeq" id="XP_030764699.1"/>
    </source>
</evidence>
<gene>
    <name evidence="4" type="primary">LOC115888952</name>
</gene>
<protein>
    <submittedName>
        <fullName evidence="4">Fibrous sheath CABYR-binding protein-like</fullName>
    </submittedName>
</protein>
<dbReference type="OrthoDB" id="7486196at2759"/>
<feature type="region of interest" description="Disordered" evidence="1">
    <location>
        <begin position="179"/>
        <end position="414"/>
    </location>
</feature>
<sequence length="414" mass="45491">MFANAHQGGFISIFFSVGSNPLALWDKQVKNGHIRRIIDDEVKSLVLDIGGTNVATTYITCPIKPRASLGVKLPYLVMIIKNMKKYFSFEIQILDDKDMRRRFRVSNFQSTTKVRPFCTTMPIGLSAGWNQVQFNLADFTKRAYGSVYMETTRVQIHANVRIRRIYFTDQLHTDDELPNEFKLFAPGPGTKGKEREERKSKEIAPEDVPAIKIEKKDEEEESPPPPTPTEEFPVPKEALQVDQSLVDTELEPLPEGEGEAVPGEEQPKVEGEEAVEGGAAPPTEGTDETQPAEGEEIKTEDVGQEGEGQPPTDAEAPIEGEGETAATEETATTGEAPTEETGEGDIKTEEAPPEGVEESPEDKPDVDENVTAEAENAGTDNETTEVTEEIKTEVTEEVTDTEPASDAPAEEVPE</sequence>
<feature type="compositionally biased region" description="Acidic residues" evidence="1">
    <location>
        <begin position="248"/>
        <end position="258"/>
    </location>
</feature>
<feature type="compositionally biased region" description="Basic and acidic residues" evidence="1">
    <location>
        <begin position="191"/>
        <end position="204"/>
    </location>
</feature>
<keyword evidence="3" id="KW-1185">Reference proteome</keyword>
<evidence type="ECO:0000256" key="1">
    <source>
        <dbReference type="SAM" id="MobiDB-lite"/>
    </source>
</evidence>
<organism evidence="3 4">
    <name type="scientific">Sitophilus oryzae</name>
    <name type="common">Rice weevil</name>
    <name type="synonym">Curculio oryzae</name>
    <dbReference type="NCBI Taxonomy" id="7048"/>
    <lineage>
        <taxon>Eukaryota</taxon>
        <taxon>Metazoa</taxon>
        <taxon>Ecdysozoa</taxon>
        <taxon>Arthropoda</taxon>
        <taxon>Hexapoda</taxon>
        <taxon>Insecta</taxon>
        <taxon>Pterygota</taxon>
        <taxon>Neoptera</taxon>
        <taxon>Endopterygota</taxon>
        <taxon>Coleoptera</taxon>
        <taxon>Polyphaga</taxon>
        <taxon>Cucujiformia</taxon>
        <taxon>Curculionidae</taxon>
        <taxon>Dryophthorinae</taxon>
        <taxon>Sitophilus</taxon>
    </lineage>
</organism>
<feature type="compositionally biased region" description="Low complexity" evidence="1">
    <location>
        <begin position="323"/>
        <end position="336"/>
    </location>
</feature>
<dbReference type="InterPro" id="IPR007714">
    <property type="entry name" value="CFA20_dom"/>
</dbReference>
<dbReference type="KEGG" id="soy:115888952"/>
<name>A0A6J2YNA0_SITOR</name>
<dbReference type="InterPro" id="IPR040441">
    <property type="entry name" value="CFA20/CFAP20DC"/>
</dbReference>
<proteinExistence type="predicted"/>
<feature type="domain" description="CFA20" evidence="2">
    <location>
        <begin position="1"/>
        <end position="184"/>
    </location>
</feature>
<feature type="compositionally biased region" description="Acidic residues" evidence="1">
    <location>
        <begin position="351"/>
        <end position="370"/>
    </location>
</feature>